<evidence type="ECO:0000313" key="1">
    <source>
        <dbReference type="EMBL" id="NGN69461.1"/>
    </source>
</evidence>
<evidence type="ECO:0000313" key="2">
    <source>
        <dbReference type="Proteomes" id="UP000481583"/>
    </source>
</evidence>
<dbReference type="EMBL" id="JAAKZV010000299">
    <property type="protein sequence ID" value="NGN69461.1"/>
    <property type="molecule type" value="Genomic_DNA"/>
</dbReference>
<reference evidence="1 2" key="1">
    <citation type="submission" date="2020-02" db="EMBL/GenBank/DDBJ databases">
        <title>Whole-genome analyses of novel actinobacteria.</title>
        <authorList>
            <person name="Sahin N."/>
        </authorList>
    </citation>
    <scope>NUCLEOTIDE SEQUENCE [LARGE SCALE GENOMIC DNA]</scope>
    <source>
        <strain evidence="1 2">A7024</strain>
    </source>
</reference>
<dbReference type="Gene3D" id="3.60.70.12">
    <property type="entry name" value="L-amino peptidase D-ALA esterase/amidase"/>
    <property type="match status" value="1"/>
</dbReference>
<feature type="non-terminal residue" evidence="1">
    <location>
        <position position="1"/>
    </location>
</feature>
<comment type="caution">
    <text evidence="1">The sequence shown here is derived from an EMBL/GenBank/DDBJ whole genome shotgun (WGS) entry which is preliminary data.</text>
</comment>
<name>A0A6G4UE14_9ACTN</name>
<protein>
    <submittedName>
        <fullName evidence="1">P1 family peptidase</fullName>
    </submittedName>
</protein>
<dbReference type="Proteomes" id="UP000481583">
    <property type="component" value="Unassembled WGS sequence"/>
</dbReference>
<gene>
    <name evidence="1" type="ORF">G5C51_36935</name>
</gene>
<dbReference type="AlphaFoldDB" id="A0A6G4UE14"/>
<proteinExistence type="predicted"/>
<keyword evidence="2" id="KW-1185">Reference proteome</keyword>
<sequence>RPLLTPGTESPDPAFAVHHEAGALNELYALGADVLTRAVVNAVLAAESVETPGGVFPSYRELYEERGAAG</sequence>
<accession>A0A6G4UE14</accession>
<organism evidence="1 2">
    <name type="scientific">Streptomyces coryli</name>
    <dbReference type="NCBI Taxonomy" id="1128680"/>
    <lineage>
        <taxon>Bacteria</taxon>
        <taxon>Bacillati</taxon>
        <taxon>Actinomycetota</taxon>
        <taxon>Actinomycetes</taxon>
        <taxon>Kitasatosporales</taxon>
        <taxon>Streptomycetaceae</taxon>
        <taxon>Streptomyces</taxon>
    </lineage>
</organism>